<keyword evidence="1" id="KW-1133">Transmembrane helix</keyword>
<organism evidence="2 3">
    <name type="scientific">Pomatostomus ruficeps</name>
    <name type="common">Chestnut-crowned babbler</name>
    <dbReference type="NCBI Taxonomy" id="9176"/>
    <lineage>
        <taxon>Eukaryota</taxon>
        <taxon>Metazoa</taxon>
        <taxon>Chordata</taxon>
        <taxon>Craniata</taxon>
        <taxon>Vertebrata</taxon>
        <taxon>Euteleostomi</taxon>
        <taxon>Archelosauria</taxon>
        <taxon>Archosauria</taxon>
        <taxon>Dinosauria</taxon>
        <taxon>Saurischia</taxon>
        <taxon>Theropoda</taxon>
        <taxon>Coelurosauria</taxon>
        <taxon>Aves</taxon>
        <taxon>Neognathae</taxon>
        <taxon>Neoaves</taxon>
        <taxon>Telluraves</taxon>
        <taxon>Australaves</taxon>
        <taxon>Passeriformes</taxon>
        <taxon>Sylvioidea</taxon>
        <taxon>Timaliidae</taxon>
        <taxon>Pomatostomus</taxon>
    </lineage>
</organism>
<keyword evidence="1" id="KW-0812">Transmembrane</keyword>
<dbReference type="InterPro" id="IPR018154">
    <property type="entry name" value="TLV/ENV_coat_polyprotein"/>
</dbReference>
<evidence type="ECO:0000313" key="3">
    <source>
        <dbReference type="Proteomes" id="UP000583496"/>
    </source>
</evidence>
<proteinExistence type="predicted"/>
<keyword evidence="1" id="KW-0472">Membrane</keyword>
<feature type="transmembrane region" description="Helical" evidence="1">
    <location>
        <begin position="31"/>
        <end position="57"/>
    </location>
</feature>
<reference evidence="2 3" key="1">
    <citation type="submission" date="2019-09" db="EMBL/GenBank/DDBJ databases">
        <title>Bird 10,000 Genomes (B10K) Project - Family phase.</title>
        <authorList>
            <person name="Zhang G."/>
        </authorList>
    </citation>
    <scope>NUCLEOTIDE SEQUENCE [LARGE SCALE GENOMIC DNA]</scope>
    <source>
        <strain evidence="2">B10K-DU-002-71</strain>
        <tissue evidence="2">Muscle</tissue>
    </source>
</reference>
<keyword evidence="3" id="KW-1185">Reference proteome</keyword>
<feature type="non-terminal residue" evidence="2">
    <location>
        <position position="106"/>
    </location>
</feature>
<dbReference type="AlphaFoldDB" id="A0A7L2TM96"/>
<name>A0A7L2TM96_POMRU</name>
<dbReference type="PANTHER" id="PTHR10424">
    <property type="entry name" value="VIRAL ENVELOPE PROTEIN"/>
    <property type="match status" value="1"/>
</dbReference>
<dbReference type="Proteomes" id="UP000583496">
    <property type="component" value="Unassembled WGS sequence"/>
</dbReference>
<sequence length="106" mass="12226">MAKLREGLEKRKRERENQRGWYESLWNQSPWLTTFLSTLAGPIVILLLVLAFGPCVLNRIVGLAKNRLEAASLLVLRRQYEPIKGGDDNPTLYLARETVTRFDKQN</sequence>
<evidence type="ECO:0000313" key="2">
    <source>
        <dbReference type="EMBL" id="NXS34942.1"/>
    </source>
</evidence>
<protein>
    <submittedName>
        <fullName evidence="2">ENV1 protein</fullName>
    </submittedName>
</protein>
<feature type="non-terminal residue" evidence="2">
    <location>
        <position position="1"/>
    </location>
</feature>
<dbReference type="Pfam" id="PF00429">
    <property type="entry name" value="TLV_coat"/>
    <property type="match status" value="1"/>
</dbReference>
<comment type="caution">
    <text evidence="2">The sequence shown here is derived from an EMBL/GenBank/DDBJ whole genome shotgun (WGS) entry which is preliminary data.</text>
</comment>
<accession>A0A7L2TM96</accession>
<gene>
    <name evidence="2" type="primary">Env1_2</name>
    <name evidence="2" type="ORF">POSRUF_R14332</name>
</gene>
<dbReference type="OrthoDB" id="9633697at2759"/>
<dbReference type="EMBL" id="VYZT01046907">
    <property type="protein sequence ID" value="NXS34942.1"/>
    <property type="molecule type" value="Genomic_DNA"/>
</dbReference>
<evidence type="ECO:0000256" key="1">
    <source>
        <dbReference type="SAM" id="Phobius"/>
    </source>
</evidence>
<dbReference type="PANTHER" id="PTHR10424:SF82">
    <property type="entry name" value="ENVELOPE GLYCOPROTEIN-RELATED"/>
    <property type="match status" value="1"/>
</dbReference>